<proteinExistence type="predicted"/>
<dbReference type="InterPro" id="IPR032530">
    <property type="entry name" value="DUF4957"/>
</dbReference>
<dbReference type="RefSeq" id="WP_282335013.1">
    <property type="nucleotide sequence ID" value="NZ_JASBRG010000007.1"/>
</dbReference>
<evidence type="ECO:0000256" key="1">
    <source>
        <dbReference type="SAM" id="SignalP"/>
    </source>
</evidence>
<comment type="caution">
    <text evidence="3">The sequence shown here is derived from an EMBL/GenBank/DDBJ whole genome shotgun (WGS) entry which is preliminary data.</text>
</comment>
<reference evidence="3 4" key="1">
    <citation type="submission" date="2023-05" db="EMBL/GenBank/DDBJ databases">
        <title>Genome sequence of Pinibacter sp. MAH-24.</title>
        <authorList>
            <person name="Huq M.A."/>
        </authorList>
    </citation>
    <scope>NUCLEOTIDE SEQUENCE [LARGE SCALE GENOMIC DNA]</scope>
    <source>
        <strain evidence="3 4">MAH-24</strain>
    </source>
</reference>
<dbReference type="InterPro" id="IPR011050">
    <property type="entry name" value="Pectin_lyase_fold/virulence"/>
</dbReference>
<feature type="chain" id="PRO_5045880087" evidence="1">
    <location>
        <begin position="24"/>
        <end position="558"/>
    </location>
</feature>
<evidence type="ECO:0000313" key="3">
    <source>
        <dbReference type="EMBL" id="MDI3320911.1"/>
    </source>
</evidence>
<organism evidence="3 4">
    <name type="scientific">Pinibacter soli</name>
    <dbReference type="NCBI Taxonomy" id="3044211"/>
    <lineage>
        <taxon>Bacteria</taxon>
        <taxon>Pseudomonadati</taxon>
        <taxon>Bacteroidota</taxon>
        <taxon>Chitinophagia</taxon>
        <taxon>Chitinophagales</taxon>
        <taxon>Chitinophagaceae</taxon>
        <taxon>Pinibacter</taxon>
    </lineage>
</organism>
<name>A0ABT6REL0_9BACT</name>
<dbReference type="Proteomes" id="UP001226434">
    <property type="component" value="Unassembled WGS sequence"/>
</dbReference>
<protein>
    <submittedName>
        <fullName evidence="3">DUF4957 domain-containing protein</fullName>
    </submittedName>
</protein>
<dbReference type="Pfam" id="PF16318">
    <property type="entry name" value="DUF4957"/>
    <property type="match status" value="1"/>
</dbReference>
<feature type="domain" description="DUF4957" evidence="2">
    <location>
        <begin position="255"/>
        <end position="408"/>
    </location>
</feature>
<keyword evidence="1" id="KW-0732">Signal</keyword>
<dbReference type="SUPFAM" id="SSF51126">
    <property type="entry name" value="Pectin lyase-like"/>
    <property type="match status" value="1"/>
</dbReference>
<gene>
    <name evidence="3" type="ORF">QJ048_14060</name>
</gene>
<keyword evidence="4" id="KW-1185">Reference proteome</keyword>
<dbReference type="EMBL" id="JASBRG010000007">
    <property type="protein sequence ID" value="MDI3320911.1"/>
    <property type="molecule type" value="Genomic_DNA"/>
</dbReference>
<sequence length="558" mass="59951">MTKRILYIKLLAGCIFLMLFNNACVKSFDGQIDDTTTNRAFQPYSFGVKTSRDTATFSWSQPVLSAGKRYMYTVDISEDSAFGTINLSKTVDTLAFRIIEPEISVGKKYFARMRVNAFKGSAPSEYLYLDRSFALPGENYLRMIRDFEITPTTVLVHWYANVAGLNKVVVTADKDAATSFDISSAENAAGQKLLTGLAPATKYTLQLFAGAKSKGITSFTTNKPIVYTTVLDAGGDLVAAINNAADSAVIGLNPGTYTLGSNVFTMTGKKITIASTSNNPKDTKINVRELDLVGTNAGIELKGVEINGNYSGTSYGVQFLVIKGGPNQGDPADFADVKLDNCIIHDYTRCLVLANLATTTATQKIKTLSINNCVIYNIDKAGTSTYYTFSVEKNVISNFNITKSTFYSMGAGLINMGTTLGTSDIPTITIDYCTFNNFGGSGKYLLIDANANTVSYTLKNSILANTPEAGTINGTAFRCTGTGRVLDFLNNNYFKLNATYGSTTPVSLTGLNQQSCISSDLGWTAATIDYSLGALPASHPVLKASVSGGVIGDPRWAY</sequence>
<accession>A0ABT6REL0</accession>
<feature type="signal peptide" evidence="1">
    <location>
        <begin position="1"/>
        <end position="23"/>
    </location>
</feature>
<evidence type="ECO:0000259" key="2">
    <source>
        <dbReference type="Pfam" id="PF16318"/>
    </source>
</evidence>
<evidence type="ECO:0000313" key="4">
    <source>
        <dbReference type="Proteomes" id="UP001226434"/>
    </source>
</evidence>